<dbReference type="Proteomes" id="UP000515121">
    <property type="component" value="Unplaced"/>
</dbReference>
<organism evidence="2 3">
    <name type="scientific">Durio zibethinus</name>
    <name type="common">Durian</name>
    <dbReference type="NCBI Taxonomy" id="66656"/>
    <lineage>
        <taxon>Eukaryota</taxon>
        <taxon>Viridiplantae</taxon>
        <taxon>Streptophyta</taxon>
        <taxon>Embryophyta</taxon>
        <taxon>Tracheophyta</taxon>
        <taxon>Spermatophyta</taxon>
        <taxon>Magnoliopsida</taxon>
        <taxon>eudicotyledons</taxon>
        <taxon>Gunneridae</taxon>
        <taxon>Pentapetalae</taxon>
        <taxon>rosids</taxon>
        <taxon>malvids</taxon>
        <taxon>Malvales</taxon>
        <taxon>Malvaceae</taxon>
        <taxon>Helicteroideae</taxon>
        <taxon>Durio</taxon>
    </lineage>
</organism>
<dbReference type="Gene3D" id="3.10.180.10">
    <property type="entry name" value="2,3-Dihydroxybiphenyl 1,2-Dioxygenase, domain 1"/>
    <property type="match status" value="1"/>
</dbReference>
<protein>
    <submittedName>
        <fullName evidence="3">Uncharacterized protein At5g48480-like</fullName>
    </submittedName>
</protein>
<dbReference type="SUPFAM" id="SSF54593">
    <property type="entry name" value="Glyoxalase/Bleomycin resistance protein/Dihydroxybiphenyl dioxygenase"/>
    <property type="match status" value="1"/>
</dbReference>
<dbReference type="InterPro" id="IPR029068">
    <property type="entry name" value="Glyas_Bleomycin-R_OHBP_Dase"/>
</dbReference>
<evidence type="ECO:0000313" key="3">
    <source>
        <dbReference type="RefSeq" id="XP_022753641.1"/>
    </source>
</evidence>
<feature type="domain" description="Glyoxalase At5g48480-like N-terminal" evidence="1">
    <location>
        <begin position="4"/>
        <end position="61"/>
    </location>
</feature>
<dbReference type="KEGG" id="dzi:111301937"/>
<dbReference type="PANTHER" id="PTHR34109">
    <property type="entry name" value="BNAUNNG04460D PROTEIN-RELATED"/>
    <property type="match status" value="1"/>
</dbReference>
<evidence type="ECO:0000313" key="2">
    <source>
        <dbReference type="Proteomes" id="UP000515121"/>
    </source>
</evidence>
<dbReference type="OrthoDB" id="2013034at2759"/>
<name>A0A6P5ZMU0_DURZI</name>
<dbReference type="RefSeq" id="XP_022753641.1">
    <property type="nucleotide sequence ID" value="XM_022897906.1"/>
</dbReference>
<keyword evidence="2" id="KW-1185">Reference proteome</keyword>
<gene>
    <name evidence="3" type="primary">LOC111301937</name>
</gene>
<evidence type="ECO:0000259" key="1">
    <source>
        <dbReference type="Pfam" id="PF22656"/>
    </source>
</evidence>
<sequence>MKPQLMVEAPKVVDAVQFYKIAFHAIANGCTLYPKCKAKQELHILSVQLELTGFTILVSDIADDSAPVKSEETECVLCTKTEDVKAVIAKVVSAGAVAEGSYACCGGHVGNDKAPYGYNWLICSLAKNAANVPTLLGSGSFSLLNFEKSIENRQGKPIPAYLRWPQMQADQVRGLSIREINGRFWKHHRSPLCSGVVGIAFENIDVRFATEMIEVMRYVFHRILTG</sequence>
<proteinExistence type="predicted"/>
<dbReference type="AlphaFoldDB" id="A0A6P5ZMU0"/>
<accession>A0A6P5ZMU0</accession>
<dbReference type="PANTHER" id="PTHR34109:SF1">
    <property type="entry name" value="VOC DOMAIN-CONTAINING PROTEIN"/>
    <property type="match status" value="1"/>
</dbReference>
<reference evidence="3" key="1">
    <citation type="submission" date="2025-08" db="UniProtKB">
        <authorList>
            <consortium name="RefSeq"/>
        </authorList>
    </citation>
    <scope>IDENTIFICATION</scope>
    <source>
        <tissue evidence="3">Fruit stalk</tissue>
    </source>
</reference>
<dbReference type="GeneID" id="111301937"/>
<dbReference type="InterPro" id="IPR054576">
    <property type="entry name" value="At5g48480-like_N"/>
</dbReference>
<dbReference type="Pfam" id="PF22656">
    <property type="entry name" value="At5g48480-like_N"/>
    <property type="match status" value="1"/>
</dbReference>